<sequence length="307" mass="35256">MVNLQCSPDLRMFLCAIYAPVCTEYGRMTSPCRRLCLQAKSDCYQLMDMFGVSWPEEMDCNRLEQQQFLFSGFMSESPISVQRDYGFWCPRELKIEPELGYSFMGVRDCSPPCPNMYFTREELTFARYFIGVVSIVCLSATLFTFLTFLIDVSRFRYPERPIIFYAVCYMMVSLVFFLGFLLEDRVSCNAASPGRFRASTVTQGSHNKVCTLLFMMLYFFTMAGSVWWVILTITWFLAAVPKWGSEAIEKKALLFHACAWGVPGVLTVTLLAMNKIEGDSVSGVCFLKGYEYFLQDVFKHSCLSFPR</sequence>
<keyword evidence="6 10" id="KW-0472">Membrane</keyword>
<protein>
    <submittedName>
        <fullName evidence="13">Frizzled-3</fullName>
    </submittedName>
</protein>
<dbReference type="InterPro" id="IPR000539">
    <property type="entry name" value="Frizzled/Smoothened_7TM"/>
</dbReference>
<evidence type="ECO:0000256" key="1">
    <source>
        <dbReference type="ARBA" id="ARBA00004141"/>
    </source>
</evidence>
<feature type="domain" description="FZ" evidence="11">
    <location>
        <begin position="1"/>
        <end position="92"/>
    </location>
</feature>
<evidence type="ECO:0000256" key="5">
    <source>
        <dbReference type="ARBA" id="ARBA00022989"/>
    </source>
</evidence>
<comment type="similarity">
    <text evidence="2">Belongs to the G-protein coupled receptor Fz/Smo family.</text>
</comment>
<evidence type="ECO:0000256" key="2">
    <source>
        <dbReference type="ARBA" id="ARBA00008077"/>
    </source>
</evidence>
<comment type="caution">
    <text evidence="13">The sequence shown here is derived from an EMBL/GenBank/DDBJ whole genome shotgun (WGS) entry which is preliminary data.</text>
</comment>
<feature type="transmembrane region" description="Helical" evidence="10">
    <location>
        <begin position="215"/>
        <end position="240"/>
    </location>
</feature>
<dbReference type="PANTHER" id="PTHR11309">
    <property type="entry name" value="FRIZZLED"/>
    <property type="match status" value="1"/>
</dbReference>
<dbReference type="Gene3D" id="1.20.1070.10">
    <property type="entry name" value="Rhodopsin 7-helix transmembrane proteins"/>
    <property type="match status" value="1"/>
</dbReference>
<dbReference type="InterPro" id="IPR036790">
    <property type="entry name" value="Frizzled_dom_sf"/>
</dbReference>
<evidence type="ECO:0000256" key="9">
    <source>
        <dbReference type="PROSITE-ProRule" id="PRU00090"/>
    </source>
</evidence>
<dbReference type="InterPro" id="IPR020067">
    <property type="entry name" value="Frizzled_dom"/>
</dbReference>
<keyword evidence="4 10" id="KW-0812">Transmembrane</keyword>
<accession>A0ABV0P630</accession>
<dbReference type="Proteomes" id="UP001476798">
    <property type="component" value="Unassembled WGS sequence"/>
</dbReference>
<evidence type="ECO:0000313" key="13">
    <source>
        <dbReference type="EMBL" id="MEQ2178905.1"/>
    </source>
</evidence>
<dbReference type="SMART" id="SM01330">
    <property type="entry name" value="Frizzled"/>
    <property type="match status" value="1"/>
</dbReference>
<dbReference type="SMART" id="SM00063">
    <property type="entry name" value="FRI"/>
    <property type="match status" value="1"/>
</dbReference>
<feature type="transmembrane region" description="Helical" evidence="10">
    <location>
        <begin position="252"/>
        <end position="273"/>
    </location>
</feature>
<feature type="transmembrane region" description="Helical" evidence="10">
    <location>
        <begin position="162"/>
        <end position="182"/>
    </location>
</feature>
<dbReference type="Gene3D" id="1.10.2000.10">
    <property type="entry name" value="Frizzled cysteine-rich domain"/>
    <property type="match status" value="1"/>
</dbReference>
<feature type="domain" description="G-protein coupled receptors family 2 profile 2" evidence="12">
    <location>
        <begin position="123"/>
        <end position="307"/>
    </location>
</feature>
<dbReference type="SUPFAM" id="SSF63501">
    <property type="entry name" value="Frizzled cysteine-rich domain"/>
    <property type="match status" value="1"/>
</dbReference>
<dbReference type="EMBL" id="JAHRIO010061628">
    <property type="protein sequence ID" value="MEQ2178905.1"/>
    <property type="molecule type" value="Genomic_DNA"/>
</dbReference>
<dbReference type="PANTHER" id="PTHR11309:SF144">
    <property type="entry name" value="FRIZZLED-3 ISOFORM X1"/>
    <property type="match status" value="1"/>
</dbReference>
<dbReference type="InterPro" id="IPR015526">
    <property type="entry name" value="Frizzled/SFRP"/>
</dbReference>
<keyword evidence="3" id="KW-0217">Developmental protein</keyword>
<evidence type="ECO:0000259" key="11">
    <source>
        <dbReference type="PROSITE" id="PS50038"/>
    </source>
</evidence>
<evidence type="ECO:0000256" key="7">
    <source>
        <dbReference type="ARBA" id="ARBA00023157"/>
    </source>
</evidence>
<dbReference type="PROSITE" id="PS50261">
    <property type="entry name" value="G_PROTEIN_RECEP_F2_4"/>
    <property type="match status" value="1"/>
</dbReference>
<evidence type="ECO:0000256" key="3">
    <source>
        <dbReference type="ARBA" id="ARBA00022473"/>
    </source>
</evidence>
<proteinExistence type="inferred from homology"/>
<dbReference type="PROSITE" id="PS50038">
    <property type="entry name" value="FZ"/>
    <property type="match status" value="1"/>
</dbReference>
<feature type="transmembrane region" description="Helical" evidence="10">
    <location>
        <begin position="125"/>
        <end position="150"/>
    </location>
</feature>
<reference evidence="13 14" key="1">
    <citation type="submission" date="2021-06" db="EMBL/GenBank/DDBJ databases">
        <authorList>
            <person name="Palmer J.M."/>
        </authorList>
    </citation>
    <scope>NUCLEOTIDE SEQUENCE [LARGE SCALE GENOMIC DNA]</scope>
    <source>
        <strain evidence="13 14">GA_2019</strain>
        <tissue evidence="13">Muscle</tissue>
    </source>
</reference>
<comment type="caution">
    <text evidence="9">Lacks conserved residue(s) required for the propagation of feature annotation.</text>
</comment>
<gene>
    <name evidence="13" type="primary">FZD3_3</name>
    <name evidence="13" type="ORF">GOODEAATRI_019019</name>
</gene>
<evidence type="ECO:0000256" key="4">
    <source>
        <dbReference type="ARBA" id="ARBA00022692"/>
    </source>
</evidence>
<organism evidence="13 14">
    <name type="scientific">Goodea atripinnis</name>
    <dbReference type="NCBI Taxonomy" id="208336"/>
    <lineage>
        <taxon>Eukaryota</taxon>
        <taxon>Metazoa</taxon>
        <taxon>Chordata</taxon>
        <taxon>Craniata</taxon>
        <taxon>Vertebrata</taxon>
        <taxon>Euteleostomi</taxon>
        <taxon>Actinopterygii</taxon>
        <taxon>Neopterygii</taxon>
        <taxon>Teleostei</taxon>
        <taxon>Neoteleostei</taxon>
        <taxon>Acanthomorphata</taxon>
        <taxon>Ovalentaria</taxon>
        <taxon>Atherinomorphae</taxon>
        <taxon>Cyprinodontiformes</taxon>
        <taxon>Goodeidae</taxon>
        <taxon>Goodea</taxon>
    </lineage>
</organism>
<evidence type="ECO:0000256" key="10">
    <source>
        <dbReference type="SAM" id="Phobius"/>
    </source>
</evidence>
<feature type="disulfide bond" evidence="9">
    <location>
        <begin position="36"/>
        <end position="60"/>
    </location>
</feature>
<keyword evidence="7 9" id="KW-1015">Disulfide bond</keyword>
<keyword evidence="14" id="KW-1185">Reference proteome</keyword>
<name>A0ABV0P630_9TELE</name>
<dbReference type="InterPro" id="IPR017981">
    <property type="entry name" value="GPCR_2-like_7TM"/>
</dbReference>
<comment type="subcellular location">
    <subcellularLocation>
        <location evidence="1">Membrane</location>
        <topology evidence="1">Multi-pass membrane protein</topology>
    </subcellularLocation>
</comment>
<keyword evidence="8" id="KW-0675">Receptor</keyword>
<evidence type="ECO:0000256" key="6">
    <source>
        <dbReference type="ARBA" id="ARBA00023136"/>
    </source>
</evidence>
<dbReference type="Pfam" id="PF01534">
    <property type="entry name" value="Frizzled"/>
    <property type="match status" value="1"/>
</dbReference>
<evidence type="ECO:0000256" key="8">
    <source>
        <dbReference type="ARBA" id="ARBA00023170"/>
    </source>
</evidence>
<dbReference type="PRINTS" id="PR00489">
    <property type="entry name" value="FRIZZLED"/>
</dbReference>
<evidence type="ECO:0000259" key="12">
    <source>
        <dbReference type="PROSITE" id="PS50261"/>
    </source>
</evidence>
<evidence type="ECO:0000313" key="14">
    <source>
        <dbReference type="Proteomes" id="UP001476798"/>
    </source>
</evidence>
<dbReference type="Pfam" id="PF01392">
    <property type="entry name" value="Fz"/>
    <property type="match status" value="1"/>
</dbReference>
<keyword evidence="5 10" id="KW-1133">Transmembrane helix</keyword>